<dbReference type="OrthoDB" id="330248at2157"/>
<proteinExistence type="inferred from homology"/>
<feature type="transmembrane region" description="Helical" evidence="6">
    <location>
        <begin position="97"/>
        <end position="117"/>
    </location>
</feature>
<dbReference type="AlphaFoldDB" id="A0A7D5TEP3"/>
<organism evidence="7 8">
    <name type="scientific">Halosimplex rubrum</name>
    <dbReference type="NCBI Taxonomy" id="869889"/>
    <lineage>
        <taxon>Archaea</taxon>
        <taxon>Methanobacteriati</taxon>
        <taxon>Methanobacteriota</taxon>
        <taxon>Stenosarchaea group</taxon>
        <taxon>Halobacteria</taxon>
        <taxon>Halobacteriales</taxon>
        <taxon>Haloarculaceae</taxon>
        <taxon>Halosimplex</taxon>
    </lineage>
</organism>
<dbReference type="EMBL" id="CP058910">
    <property type="protein sequence ID" value="QLH79636.1"/>
    <property type="molecule type" value="Genomic_DNA"/>
</dbReference>
<name>A0A7D5TEP3_9EURY</name>
<comment type="subcellular location">
    <subcellularLocation>
        <location evidence="1">Membrane</location>
        <topology evidence="1">Multi-pass membrane protein</topology>
    </subcellularLocation>
</comment>
<dbReference type="Gene3D" id="1.20.1070.10">
    <property type="entry name" value="Rhodopsin 7-helix transmembrane proteins"/>
    <property type="match status" value="1"/>
</dbReference>
<dbReference type="SUPFAM" id="SSF81321">
    <property type="entry name" value="Family A G protein-coupled receptor-like"/>
    <property type="match status" value="1"/>
</dbReference>
<dbReference type="GO" id="GO:0016020">
    <property type="term" value="C:membrane"/>
    <property type="evidence" value="ECO:0007669"/>
    <property type="project" value="UniProtKB-SubCell"/>
</dbReference>
<evidence type="ECO:0000313" key="7">
    <source>
        <dbReference type="EMBL" id="QLH79636.1"/>
    </source>
</evidence>
<evidence type="ECO:0000256" key="2">
    <source>
        <dbReference type="ARBA" id="ARBA00008130"/>
    </source>
</evidence>
<dbReference type="Proteomes" id="UP000509667">
    <property type="component" value="Chromosome"/>
</dbReference>
<feature type="transmembrane region" description="Helical" evidence="6">
    <location>
        <begin position="71"/>
        <end position="90"/>
    </location>
</feature>
<dbReference type="SMART" id="SM01021">
    <property type="entry name" value="Bac_rhodopsin"/>
    <property type="match status" value="1"/>
</dbReference>
<keyword evidence="8" id="KW-1185">Reference proteome</keyword>
<accession>A0A7D5TEP3</accession>
<reference evidence="7 8" key="1">
    <citation type="submission" date="2020-07" db="EMBL/GenBank/DDBJ databases">
        <title>Halosimplex pelagicum sp. nov. and Halosimplex rubrum sp. nov., isolated from salted brown alga Laminaria, and emended description of the genus Halosimplex.</title>
        <authorList>
            <person name="Cui H."/>
        </authorList>
    </citation>
    <scope>NUCLEOTIDE SEQUENCE [LARGE SCALE GENOMIC DNA]</scope>
    <source>
        <strain evidence="7 8">R27</strain>
    </source>
</reference>
<feature type="transmembrane region" description="Helical" evidence="6">
    <location>
        <begin position="123"/>
        <end position="141"/>
    </location>
</feature>
<comment type="similarity">
    <text evidence="2">Belongs to the archaeal/bacterial/fungal opsin family.</text>
</comment>
<dbReference type="InterPro" id="IPR001425">
    <property type="entry name" value="Arc/bac/fun_rhodopsins"/>
</dbReference>
<feature type="transmembrane region" description="Helical" evidence="6">
    <location>
        <begin position="162"/>
        <end position="182"/>
    </location>
</feature>
<dbReference type="GeneID" id="56080414"/>
<feature type="transmembrane region" description="Helical" evidence="6">
    <location>
        <begin position="6"/>
        <end position="26"/>
    </location>
</feature>
<keyword evidence="5 6" id="KW-0472">Membrane</keyword>
<keyword evidence="3 6" id="KW-0812">Transmembrane</keyword>
<keyword evidence="4 6" id="KW-1133">Transmembrane helix</keyword>
<sequence>MIESSVVFWASAAVQAVALVVLLGWLREISASRRQYCYPVLVVLGVSLVATVLIALGVGTDIGGTSLDAPGIADDLIAYSVLWGITALLAGESRRMVGVFVVVPVVQVVAFNGGVILGGTAGIVGLFVMIVGQVLFAYLLLGRVWERAQRLPDRQRLLHWKARNLLLFLIGMLIAFTLLSVAQVFDEFVVSTVGAYMDLLIRVGFAGFLFANVDAIEVDDAGDELLDAVRPDAEPDRPGAARGD</sequence>
<evidence type="ECO:0000256" key="6">
    <source>
        <dbReference type="SAM" id="Phobius"/>
    </source>
</evidence>
<evidence type="ECO:0000256" key="4">
    <source>
        <dbReference type="ARBA" id="ARBA00022989"/>
    </source>
</evidence>
<evidence type="ECO:0000313" key="8">
    <source>
        <dbReference type="Proteomes" id="UP000509667"/>
    </source>
</evidence>
<feature type="transmembrane region" description="Helical" evidence="6">
    <location>
        <begin position="188"/>
        <end position="211"/>
    </location>
</feature>
<feature type="transmembrane region" description="Helical" evidence="6">
    <location>
        <begin position="38"/>
        <end position="59"/>
    </location>
</feature>
<evidence type="ECO:0000256" key="1">
    <source>
        <dbReference type="ARBA" id="ARBA00004141"/>
    </source>
</evidence>
<evidence type="ECO:0000256" key="3">
    <source>
        <dbReference type="ARBA" id="ARBA00022692"/>
    </source>
</evidence>
<gene>
    <name evidence="7" type="ORF">HZS55_21085</name>
</gene>
<evidence type="ECO:0000256" key="5">
    <source>
        <dbReference type="ARBA" id="ARBA00023136"/>
    </source>
</evidence>
<protein>
    <submittedName>
        <fullName evidence="7">Bacteriorhodopsin</fullName>
    </submittedName>
</protein>
<dbReference type="RefSeq" id="WP_179909501.1">
    <property type="nucleotide sequence ID" value="NZ_CP058910.1"/>
</dbReference>
<dbReference type="KEGG" id="hrr:HZS55_21085"/>